<reference evidence="1 2" key="1">
    <citation type="submission" date="2015-09" db="EMBL/GenBank/DDBJ databases">
        <title>Genome sequence of Oxobacter pfennigii DSM 3222.</title>
        <authorList>
            <person name="Poehlein A."/>
            <person name="Bengelsdorf F.R."/>
            <person name="Schiel-Bengelsdorf B."/>
            <person name="Duerre P."/>
            <person name="Daniel R."/>
        </authorList>
    </citation>
    <scope>NUCLEOTIDE SEQUENCE [LARGE SCALE GENOMIC DNA]</scope>
    <source>
        <strain evidence="1 2">DSM 3222</strain>
    </source>
</reference>
<sequence length="312" mass="36723">MNKIGRNDSCPCGSGKKYKKCCIDKPLPETAQLGVKEYRESFWSYEEVNEMSIDEIISKLLSMGIAFEKEEFLREVETFYSAQQLSENWFETFNVTAKDWDEDFPWIAAWVLWERLAPQNILSLEQMSDLIDKGFENLAENDSKPACDTWLTVWDAIKFRIKPEFKDMDYLDEQYKGSFYVSNFCQDLENELYNAGFDDPAYFEMCIDYCKEFCSFFPDEDELIIHNMRRTIADSYIQLDKNEEAKKELDSLISGYPGNPWSYIAYGDMYCFGKNTIKDTNKAKELYEKALLFAEKEYDKKAIVERLEDIKD</sequence>
<dbReference type="Pfam" id="PF02810">
    <property type="entry name" value="SEC-C"/>
    <property type="match status" value="1"/>
</dbReference>
<dbReference type="STRING" id="36849.OXPF_36460"/>
<dbReference type="OrthoDB" id="9802055at2"/>
<name>A0A0P8WKK9_9CLOT</name>
<organism evidence="1 2">
    <name type="scientific">Oxobacter pfennigii</name>
    <dbReference type="NCBI Taxonomy" id="36849"/>
    <lineage>
        <taxon>Bacteria</taxon>
        <taxon>Bacillati</taxon>
        <taxon>Bacillota</taxon>
        <taxon>Clostridia</taxon>
        <taxon>Eubacteriales</taxon>
        <taxon>Clostridiaceae</taxon>
        <taxon>Oxobacter</taxon>
    </lineage>
</organism>
<evidence type="ECO:0008006" key="3">
    <source>
        <dbReference type="Google" id="ProtNLM"/>
    </source>
</evidence>
<evidence type="ECO:0000313" key="2">
    <source>
        <dbReference type="Proteomes" id="UP000050326"/>
    </source>
</evidence>
<dbReference type="AlphaFoldDB" id="A0A0P8WKK9"/>
<protein>
    <recommendedName>
        <fullName evidence="3">SEC-C motif protein</fullName>
    </recommendedName>
</protein>
<dbReference type="SUPFAM" id="SSF103642">
    <property type="entry name" value="Sec-C motif"/>
    <property type="match status" value="1"/>
</dbReference>
<gene>
    <name evidence="1" type="ORF">OXPF_36460</name>
</gene>
<dbReference type="InterPro" id="IPR011990">
    <property type="entry name" value="TPR-like_helical_dom_sf"/>
</dbReference>
<dbReference type="Gene3D" id="1.25.40.10">
    <property type="entry name" value="Tetratricopeptide repeat domain"/>
    <property type="match status" value="1"/>
</dbReference>
<evidence type="ECO:0000313" key="1">
    <source>
        <dbReference type="EMBL" id="KPU42878.1"/>
    </source>
</evidence>
<proteinExistence type="predicted"/>
<dbReference type="Gene3D" id="3.10.450.50">
    <property type="match status" value="1"/>
</dbReference>
<dbReference type="EMBL" id="LKET01000051">
    <property type="protein sequence ID" value="KPU42878.1"/>
    <property type="molecule type" value="Genomic_DNA"/>
</dbReference>
<keyword evidence="2" id="KW-1185">Reference proteome</keyword>
<dbReference type="Proteomes" id="UP000050326">
    <property type="component" value="Unassembled WGS sequence"/>
</dbReference>
<dbReference type="InterPro" id="IPR004027">
    <property type="entry name" value="SEC_C_motif"/>
</dbReference>
<accession>A0A0P8WKK9</accession>
<comment type="caution">
    <text evidence="1">The sequence shown here is derived from an EMBL/GenBank/DDBJ whole genome shotgun (WGS) entry which is preliminary data.</text>
</comment>
<dbReference type="SUPFAM" id="SSF81901">
    <property type="entry name" value="HCP-like"/>
    <property type="match status" value="1"/>
</dbReference>